<protein>
    <submittedName>
        <fullName evidence="2">Acetyltransferase, GNAT family</fullName>
    </submittedName>
</protein>
<dbReference type="InterPro" id="IPR016181">
    <property type="entry name" value="Acyl_CoA_acyltransferase"/>
</dbReference>
<dbReference type="InterPro" id="IPR050276">
    <property type="entry name" value="MshD_Acetyltransferase"/>
</dbReference>
<dbReference type="Gene3D" id="3.40.630.30">
    <property type="match status" value="2"/>
</dbReference>
<feature type="domain" description="N-acetyltransferase" evidence="1">
    <location>
        <begin position="1"/>
        <end position="173"/>
    </location>
</feature>
<name>A0A1I0BJ09_9BACI</name>
<organism evidence="2 3">
    <name type="scientific">Oceanobacillus limi</name>
    <dbReference type="NCBI Taxonomy" id="930131"/>
    <lineage>
        <taxon>Bacteria</taxon>
        <taxon>Bacillati</taxon>
        <taxon>Bacillota</taxon>
        <taxon>Bacilli</taxon>
        <taxon>Bacillales</taxon>
        <taxon>Bacillaceae</taxon>
        <taxon>Oceanobacillus</taxon>
    </lineage>
</organism>
<sequence length="317" mass="37140">MKLIPWTNDKLEEIVELWNNEVGESFPMLEELFEQNSFLDENICLEGSRIAVTKNNQVIGFLVAKRWQEELQVGMKPEFGWIQVLIVKQSYRKQGIGKHLLDHAEEVFQSKGVKRIILGRDPWHYFPGIPEQFEDVCRWFEHKGYEKHGTDYDLIRSYNPIEKHSIPNIKDVEFALLKTNEKEHLLDFLHRCFPGRWEYEAITYFERGGTGREFVVLKKKDQIIGFCRINDSMSPLIAQNVYWAPLFKEELGGIGPLGIDAKERKNGYGLAIVEAGIAFLRERGINRIVIDWTGLVDFYQKLGYGKWKTYKSYRKDL</sequence>
<dbReference type="AlphaFoldDB" id="A0A1I0BJ09"/>
<dbReference type="EMBL" id="FOHE01000005">
    <property type="protein sequence ID" value="SET06973.1"/>
    <property type="molecule type" value="Genomic_DNA"/>
</dbReference>
<dbReference type="Pfam" id="PF00583">
    <property type="entry name" value="Acetyltransf_1"/>
    <property type="match status" value="2"/>
</dbReference>
<dbReference type="CDD" id="cd04301">
    <property type="entry name" value="NAT_SF"/>
    <property type="match status" value="2"/>
</dbReference>
<evidence type="ECO:0000313" key="3">
    <source>
        <dbReference type="Proteomes" id="UP000198618"/>
    </source>
</evidence>
<keyword evidence="3" id="KW-1185">Reference proteome</keyword>
<evidence type="ECO:0000313" key="2">
    <source>
        <dbReference type="EMBL" id="SET06973.1"/>
    </source>
</evidence>
<dbReference type="SUPFAM" id="SSF55729">
    <property type="entry name" value="Acyl-CoA N-acyltransferases (Nat)"/>
    <property type="match status" value="2"/>
</dbReference>
<evidence type="ECO:0000259" key="1">
    <source>
        <dbReference type="PROSITE" id="PS51186"/>
    </source>
</evidence>
<dbReference type="GO" id="GO:0016747">
    <property type="term" value="F:acyltransferase activity, transferring groups other than amino-acyl groups"/>
    <property type="evidence" value="ECO:0007669"/>
    <property type="project" value="InterPro"/>
</dbReference>
<dbReference type="InterPro" id="IPR000182">
    <property type="entry name" value="GNAT_dom"/>
</dbReference>
<dbReference type="PANTHER" id="PTHR43617">
    <property type="entry name" value="L-AMINO ACID N-ACETYLTRANSFERASE"/>
    <property type="match status" value="1"/>
</dbReference>
<keyword evidence="2" id="KW-0808">Transferase</keyword>
<dbReference type="OrthoDB" id="2861902at2"/>
<feature type="domain" description="N-acetyltransferase" evidence="1">
    <location>
        <begin position="172"/>
        <end position="317"/>
    </location>
</feature>
<reference evidence="2 3" key="1">
    <citation type="submission" date="2016-10" db="EMBL/GenBank/DDBJ databases">
        <authorList>
            <person name="de Groot N.N."/>
        </authorList>
    </citation>
    <scope>NUCLEOTIDE SEQUENCE [LARGE SCALE GENOMIC DNA]</scope>
    <source>
        <strain evidence="2 3">IBRC-M 10780</strain>
    </source>
</reference>
<dbReference type="STRING" id="930131.SAMN05216389_10549"/>
<dbReference type="RefSeq" id="WP_090868275.1">
    <property type="nucleotide sequence ID" value="NZ_FOHE01000005.1"/>
</dbReference>
<gene>
    <name evidence="2" type="ORF">SAMN05216389_10549</name>
</gene>
<accession>A0A1I0BJ09</accession>
<dbReference type="Proteomes" id="UP000198618">
    <property type="component" value="Unassembled WGS sequence"/>
</dbReference>
<dbReference type="PROSITE" id="PS51186">
    <property type="entry name" value="GNAT"/>
    <property type="match status" value="2"/>
</dbReference>
<proteinExistence type="predicted"/>